<dbReference type="Proteomes" id="UP001372338">
    <property type="component" value="Unassembled WGS sequence"/>
</dbReference>
<organism evidence="1 2">
    <name type="scientific">Crotalaria pallida</name>
    <name type="common">Smooth rattlebox</name>
    <name type="synonym">Crotalaria striata</name>
    <dbReference type="NCBI Taxonomy" id="3830"/>
    <lineage>
        <taxon>Eukaryota</taxon>
        <taxon>Viridiplantae</taxon>
        <taxon>Streptophyta</taxon>
        <taxon>Embryophyta</taxon>
        <taxon>Tracheophyta</taxon>
        <taxon>Spermatophyta</taxon>
        <taxon>Magnoliopsida</taxon>
        <taxon>eudicotyledons</taxon>
        <taxon>Gunneridae</taxon>
        <taxon>Pentapetalae</taxon>
        <taxon>rosids</taxon>
        <taxon>fabids</taxon>
        <taxon>Fabales</taxon>
        <taxon>Fabaceae</taxon>
        <taxon>Papilionoideae</taxon>
        <taxon>50 kb inversion clade</taxon>
        <taxon>genistoids sensu lato</taxon>
        <taxon>core genistoids</taxon>
        <taxon>Crotalarieae</taxon>
        <taxon>Crotalaria</taxon>
    </lineage>
</organism>
<accession>A0AAN9EL50</accession>
<protein>
    <submittedName>
        <fullName evidence="1">Uncharacterized protein</fullName>
    </submittedName>
</protein>
<reference evidence="1 2" key="1">
    <citation type="submission" date="2024-01" db="EMBL/GenBank/DDBJ databases">
        <title>The genomes of 5 underutilized Papilionoideae crops provide insights into root nodulation and disease resistanc.</title>
        <authorList>
            <person name="Yuan L."/>
        </authorList>
    </citation>
    <scope>NUCLEOTIDE SEQUENCE [LARGE SCALE GENOMIC DNA]</scope>
    <source>
        <strain evidence="1">ZHUSHIDOU_FW_LH</strain>
        <tissue evidence="1">Leaf</tissue>
    </source>
</reference>
<evidence type="ECO:0000313" key="2">
    <source>
        <dbReference type="Proteomes" id="UP001372338"/>
    </source>
</evidence>
<comment type="caution">
    <text evidence="1">The sequence shown here is derived from an EMBL/GenBank/DDBJ whole genome shotgun (WGS) entry which is preliminary data.</text>
</comment>
<name>A0AAN9EL50_CROPI</name>
<dbReference type="EMBL" id="JAYWIO010000005">
    <property type="protein sequence ID" value="KAK7259213.1"/>
    <property type="molecule type" value="Genomic_DNA"/>
</dbReference>
<gene>
    <name evidence="1" type="ORF">RIF29_24813</name>
</gene>
<sequence>MTLTHTSSLRFNSFLLSSNPTSSSSSSSATYHTHNLSFPSPVSSKFVGYRKITQKSAVKAEYDNEFWAPGSQRGIWSIRDDLQVPSSPYFPAYAQGQGPPPMVQERFGSVISQLFQYRII</sequence>
<dbReference type="AlphaFoldDB" id="A0AAN9EL50"/>
<keyword evidence="2" id="KW-1185">Reference proteome</keyword>
<proteinExistence type="predicted"/>
<evidence type="ECO:0000313" key="1">
    <source>
        <dbReference type="EMBL" id="KAK7259213.1"/>
    </source>
</evidence>